<proteinExistence type="predicted"/>
<evidence type="ECO:0000313" key="2">
    <source>
        <dbReference type="Proteomes" id="UP001270362"/>
    </source>
</evidence>
<sequence length="314" mass="34206">MTTPPPDTDTKPSLSAFLKKDGFIIIPSLLTPAELTALRAAASNITALARAGGWPHIRTVGKQFPPWPSPPPLPADGIWGVQHLLHPRLPISQADRLAFQRLYFSPSILAIASDLLACPLNNTGPGGTLVMELCNMLVRPDTGFALRWHRDDIPWSASASEEESRLAVGSGKPVYHTQWNLALYDDDSLVLVPGSHARARTPAERAADPYAEAMPAQRRVALRAGDVAFYDNNILHRGVYDANKERMTLHGSVGHVDGSRERARNVLQHGVGEWVAECDFGGLEEGVRATAEGMRERLVRMGRESGDVGFSLTE</sequence>
<keyword evidence="2" id="KW-1185">Reference proteome</keyword>
<dbReference type="Pfam" id="PF05721">
    <property type="entry name" value="PhyH"/>
    <property type="match status" value="1"/>
</dbReference>
<reference evidence="1" key="2">
    <citation type="submission" date="2023-06" db="EMBL/GenBank/DDBJ databases">
        <authorList>
            <consortium name="Lawrence Berkeley National Laboratory"/>
            <person name="Haridas S."/>
            <person name="Hensen N."/>
            <person name="Bonometti L."/>
            <person name="Westerberg I."/>
            <person name="Brannstrom I.O."/>
            <person name="Guillou S."/>
            <person name="Cros-Aarteil S."/>
            <person name="Calhoun S."/>
            <person name="Kuo A."/>
            <person name="Mondo S."/>
            <person name="Pangilinan J."/>
            <person name="Riley R."/>
            <person name="Labutti K."/>
            <person name="Andreopoulos B."/>
            <person name="Lipzen A."/>
            <person name="Chen C."/>
            <person name="Yanf M."/>
            <person name="Daum C."/>
            <person name="Ng V."/>
            <person name="Clum A."/>
            <person name="Steindorff A."/>
            <person name="Ohm R."/>
            <person name="Martin F."/>
            <person name="Silar P."/>
            <person name="Natvig D."/>
            <person name="Lalanne C."/>
            <person name="Gautier V."/>
            <person name="Ament-Velasquez S.L."/>
            <person name="Kruys A."/>
            <person name="Hutchinson M.I."/>
            <person name="Powell A.J."/>
            <person name="Barry K."/>
            <person name="Miller A.N."/>
            <person name="Grigoriev I.V."/>
            <person name="Debuchy R."/>
            <person name="Gladieux P."/>
            <person name="Thoren M.H."/>
            <person name="Johannesson H."/>
        </authorList>
    </citation>
    <scope>NUCLEOTIDE SEQUENCE</scope>
    <source>
        <strain evidence="1">CBS 314.62</strain>
    </source>
</reference>
<dbReference type="InterPro" id="IPR008775">
    <property type="entry name" value="Phytyl_CoA_dOase-like"/>
</dbReference>
<comment type="caution">
    <text evidence="1">The sequence shown here is derived from an EMBL/GenBank/DDBJ whole genome shotgun (WGS) entry which is preliminary data.</text>
</comment>
<dbReference type="Proteomes" id="UP001270362">
    <property type="component" value="Unassembled WGS sequence"/>
</dbReference>
<organism evidence="1 2">
    <name type="scientific">Podospora appendiculata</name>
    <dbReference type="NCBI Taxonomy" id="314037"/>
    <lineage>
        <taxon>Eukaryota</taxon>
        <taxon>Fungi</taxon>
        <taxon>Dikarya</taxon>
        <taxon>Ascomycota</taxon>
        <taxon>Pezizomycotina</taxon>
        <taxon>Sordariomycetes</taxon>
        <taxon>Sordariomycetidae</taxon>
        <taxon>Sordariales</taxon>
        <taxon>Podosporaceae</taxon>
        <taxon>Podospora</taxon>
    </lineage>
</organism>
<evidence type="ECO:0008006" key="3">
    <source>
        <dbReference type="Google" id="ProtNLM"/>
    </source>
</evidence>
<accession>A0AAE0X0Q2</accession>
<dbReference type="PANTHER" id="PTHR40470">
    <property type="entry name" value="PHYTANOYL-COA DIOXYGENASE FAMILY PROTEIN (AFU_ORTHOLOGUE AFUA_2G15850)"/>
    <property type="match status" value="1"/>
</dbReference>
<gene>
    <name evidence="1" type="ORF">B0T22DRAFT_521689</name>
</gene>
<name>A0AAE0X0Q2_9PEZI</name>
<protein>
    <recommendedName>
        <fullName evidence="3">Phytanoyl-CoA dioxygenase</fullName>
    </recommendedName>
</protein>
<dbReference type="Gene3D" id="2.60.120.620">
    <property type="entry name" value="q2cbj1_9rhob like domain"/>
    <property type="match status" value="1"/>
</dbReference>
<dbReference type="PANTHER" id="PTHR40470:SF1">
    <property type="entry name" value="PHYTANOYL-COA DIOXYGENASE FAMILY PROTEIN (AFU_ORTHOLOGUE AFUA_2G15850)"/>
    <property type="match status" value="1"/>
</dbReference>
<reference evidence="1" key="1">
    <citation type="journal article" date="2023" name="Mol. Phylogenet. Evol.">
        <title>Genome-scale phylogeny and comparative genomics of the fungal order Sordariales.</title>
        <authorList>
            <person name="Hensen N."/>
            <person name="Bonometti L."/>
            <person name="Westerberg I."/>
            <person name="Brannstrom I.O."/>
            <person name="Guillou S."/>
            <person name="Cros-Aarteil S."/>
            <person name="Calhoun S."/>
            <person name="Haridas S."/>
            <person name="Kuo A."/>
            <person name="Mondo S."/>
            <person name="Pangilinan J."/>
            <person name="Riley R."/>
            <person name="LaButti K."/>
            <person name="Andreopoulos B."/>
            <person name="Lipzen A."/>
            <person name="Chen C."/>
            <person name="Yan M."/>
            <person name="Daum C."/>
            <person name="Ng V."/>
            <person name="Clum A."/>
            <person name="Steindorff A."/>
            <person name="Ohm R.A."/>
            <person name="Martin F."/>
            <person name="Silar P."/>
            <person name="Natvig D.O."/>
            <person name="Lalanne C."/>
            <person name="Gautier V."/>
            <person name="Ament-Velasquez S.L."/>
            <person name="Kruys A."/>
            <person name="Hutchinson M.I."/>
            <person name="Powell A.J."/>
            <person name="Barry K."/>
            <person name="Miller A.N."/>
            <person name="Grigoriev I.V."/>
            <person name="Debuchy R."/>
            <person name="Gladieux P."/>
            <person name="Hiltunen Thoren M."/>
            <person name="Johannesson H."/>
        </authorList>
    </citation>
    <scope>NUCLEOTIDE SEQUENCE</scope>
    <source>
        <strain evidence="1">CBS 314.62</strain>
    </source>
</reference>
<dbReference type="AlphaFoldDB" id="A0AAE0X0Q2"/>
<dbReference type="EMBL" id="JAULSO010000005">
    <property type="protein sequence ID" value="KAK3682423.1"/>
    <property type="molecule type" value="Genomic_DNA"/>
</dbReference>
<evidence type="ECO:0000313" key="1">
    <source>
        <dbReference type="EMBL" id="KAK3682423.1"/>
    </source>
</evidence>
<dbReference type="SUPFAM" id="SSF51197">
    <property type="entry name" value="Clavaminate synthase-like"/>
    <property type="match status" value="1"/>
</dbReference>